<dbReference type="Pfam" id="PF12728">
    <property type="entry name" value="HTH_17"/>
    <property type="match status" value="1"/>
</dbReference>
<dbReference type="InterPro" id="IPR041657">
    <property type="entry name" value="HTH_17"/>
</dbReference>
<comment type="caution">
    <text evidence="2">The sequence shown here is derived from an EMBL/GenBank/DDBJ whole genome shotgun (WGS) entry which is preliminary data.</text>
</comment>
<accession>A0ABP7WAY5</accession>
<keyword evidence="3" id="KW-1185">Reference proteome</keyword>
<proteinExistence type="predicted"/>
<dbReference type="InterPro" id="IPR009061">
    <property type="entry name" value="DNA-bd_dom_put_sf"/>
</dbReference>
<feature type="domain" description="Helix-turn-helix" evidence="1">
    <location>
        <begin position="5"/>
        <end position="56"/>
    </location>
</feature>
<evidence type="ECO:0000259" key="1">
    <source>
        <dbReference type="Pfam" id="PF12728"/>
    </source>
</evidence>
<organism evidence="2 3">
    <name type="scientific">Zhongshania borealis</name>
    <dbReference type="NCBI Taxonomy" id="889488"/>
    <lineage>
        <taxon>Bacteria</taxon>
        <taxon>Pseudomonadati</taxon>
        <taxon>Pseudomonadota</taxon>
        <taxon>Gammaproteobacteria</taxon>
        <taxon>Cellvibrionales</taxon>
        <taxon>Spongiibacteraceae</taxon>
        <taxon>Zhongshania</taxon>
    </lineage>
</organism>
<evidence type="ECO:0000313" key="3">
    <source>
        <dbReference type="Proteomes" id="UP001500392"/>
    </source>
</evidence>
<name>A0ABP7WAY5_9GAMM</name>
<evidence type="ECO:0000313" key="2">
    <source>
        <dbReference type="EMBL" id="GAA4084247.1"/>
    </source>
</evidence>
<reference evidence="3" key="1">
    <citation type="journal article" date="2019" name="Int. J. Syst. Evol. Microbiol.">
        <title>The Global Catalogue of Microorganisms (GCM) 10K type strain sequencing project: providing services to taxonomists for standard genome sequencing and annotation.</title>
        <authorList>
            <consortium name="The Broad Institute Genomics Platform"/>
            <consortium name="The Broad Institute Genome Sequencing Center for Infectious Disease"/>
            <person name="Wu L."/>
            <person name="Ma J."/>
        </authorList>
    </citation>
    <scope>NUCLEOTIDE SEQUENCE [LARGE SCALE GENOMIC DNA]</scope>
    <source>
        <strain evidence="3">JCM 17304</strain>
    </source>
</reference>
<gene>
    <name evidence="2" type="ORF">GCM10022414_03740</name>
</gene>
<protein>
    <recommendedName>
        <fullName evidence="1">Helix-turn-helix domain-containing protein</fullName>
    </recommendedName>
</protein>
<dbReference type="RefSeq" id="WP_344932051.1">
    <property type="nucleotide sequence ID" value="NZ_BAABDM010000001.1"/>
</dbReference>
<dbReference type="SUPFAM" id="SSF46955">
    <property type="entry name" value="Putative DNA-binding domain"/>
    <property type="match status" value="1"/>
</dbReference>
<dbReference type="EMBL" id="BAABDM010000001">
    <property type="protein sequence ID" value="GAA4084247.1"/>
    <property type="molecule type" value="Genomic_DNA"/>
</dbReference>
<dbReference type="Proteomes" id="UP001500392">
    <property type="component" value="Unassembled WGS sequence"/>
</dbReference>
<sequence length="69" mass="7946">MKTNLFTTKQAAQFLGVSASFLEKDRWRGSRIPFVRIGSRAIRYRENDLEHFLDSQTFGSTSEYRGAAK</sequence>